<keyword evidence="2" id="KW-0012">Acyltransferase</keyword>
<protein>
    <submittedName>
        <fullName evidence="2">Spermine/spermidine acetyltransferase</fullName>
        <ecNumber evidence="2">2.3.1.57</ecNumber>
    </submittedName>
</protein>
<dbReference type="PANTHER" id="PTHR43617">
    <property type="entry name" value="L-AMINO ACID N-ACETYLTRANSFERASE"/>
    <property type="match status" value="1"/>
</dbReference>
<dbReference type="EC" id="2.3.1.57" evidence="2"/>
<dbReference type="PROSITE" id="PS51186">
    <property type="entry name" value="GNAT"/>
    <property type="match status" value="1"/>
</dbReference>
<gene>
    <name evidence="2" type="primary">bltD</name>
    <name evidence="2" type="ORF">DSM106044_00320</name>
</gene>
<comment type="caution">
    <text evidence="2">The sequence shown here is derived from an EMBL/GenBank/DDBJ whole genome shotgun (WGS) entry which is preliminary data.</text>
</comment>
<evidence type="ECO:0000313" key="3">
    <source>
        <dbReference type="Proteomes" id="UP000306509"/>
    </source>
</evidence>
<name>A0A4U8QCQ5_9FIRM</name>
<dbReference type="CDD" id="cd04301">
    <property type="entry name" value="NAT_SF"/>
    <property type="match status" value="1"/>
</dbReference>
<organism evidence="2 3">
    <name type="scientific">Robinsoniella peoriensis</name>
    <dbReference type="NCBI Taxonomy" id="180332"/>
    <lineage>
        <taxon>Bacteria</taxon>
        <taxon>Bacillati</taxon>
        <taxon>Bacillota</taxon>
        <taxon>Clostridia</taxon>
        <taxon>Lachnospirales</taxon>
        <taxon>Lachnospiraceae</taxon>
        <taxon>Robinsoniella</taxon>
    </lineage>
</organism>
<reference evidence="2 3" key="1">
    <citation type="journal article" date="2019" name="Anaerobe">
        <title>Detection of Robinsoniella peoriensis in multiple bone samples of a trauma patient.</title>
        <authorList>
            <person name="Schrottner P."/>
            <person name="Hartwich K."/>
            <person name="Bunk B."/>
            <person name="Schober I."/>
            <person name="Helbig S."/>
            <person name="Rudolph W.W."/>
            <person name="Gunzer F."/>
        </authorList>
    </citation>
    <scope>NUCLEOTIDE SEQUENCE [LARGE SCALE GENOMIC DNA]</scope>
    <source>
        <strain evidence="2 3">DSM 106044</strain>
    </source>
</reference>
<dbReference type="RefSeq" id="WP_243132973.1">
    <property type="nucleotide sequence ID" value="NZ_CAUSDN010000103.1"/>
</dbReference>
<dbReference type="Gene3D" id="3.40.630.30">
    <property type="match status" value="1"/>
</dbReference>
<dbReference type="EMBL" id="QGQD01000006">
    <property type="protein sequence ID" value="TLD02821.1"/>
    <property type="molecule type" value="Genomic_DNA"/>
</dbReference>
<keyword evidence="3" id="KW-1185">Reference proteome</keyword>
<dbReference type="AlphaFoldDB" id="A0A4U8QCQ5"/>
<dbReference type="InterPro" id="IPR016181">
    <property type="entry name" value="Acyl_CoA_acyltransferase"/>
</dbReference>
<dbReference type="InterPro" id="IPR050276">
    <property type="entry name" value="MshD_Acetyltransferase"/>
</dbReference>
<dbReference type="Pfam" id="PF00583">
    <property type="entry name" value="Acetyltransf_1"/>
    <property type="match status" value="1"/>
</dbReference>
<feature type="domain" description="N-acetyltransferase" evidence="1">
    <location>
        <begin position="26"/>
        <end position="173"/>
    </location>
</feature>
<dbReference type="GO" id="GO:0004145">
    <property type="term" value="F:diamine N-acetyltransferase activity"/>
    <property type="evidence" value="ECO:0007669"/>
    <property type="project" value="UniProtKB-EC"/>
</dbReference>
<keyword evidence="2" id="KW-0808">Transferase</keyword>
<dbReference type="SUPFAM" id="SSF55729">
    <property type="entry name" value="Acyl-CoA N-acyltransferases (Nat)"/>
    <property type="match status" value="1"/>
</dbReference>
<sequence length="184" mass="22074">MKNNMEKSFNDSKKRTYVQVGENIEYHFEKVTKSNLQDILNLHLPEEQKHFIETPLECLKEAEELNDWQPRGIYYRDQLIGFTMYGEILSEKRVWMDRLLIDHKFQGQGHGKKALSSLIAYLFRKYSCSEIYLSLYPDNQRAFTLYENLGFMLNGELDTKGEQIMVLEKRTWLYNLENENRHYL</sequence>
<proteinExistence type="predicted"/>
<dbReference type="InterPro" id="IPR000182">
    <property type="entry name" value="GNAT_dom"/>
</dbReference>
<dbReference type="Gene3D" id="1.10.287.900">
    <property type="entry name" value="The crystal structure of the spermine/spermidine acetyltransferase from enterococcus faecali"/>
    <property type="match status" value="1"/>
</dbReference>
<accession>A0A4U8QCQ5</accession>
<dbReference type="Proteomes" id="UP000306509">
    <property type="component" value="Unassembled WGS sequence"/>
</dbReference>
<evidence type="ECO:0000313" key="2">
    <source>
        <dbReference type="EMBL" id="TLD02821.1"/>
    </source>
</evidence>
<dbReference type="InterPro" id="IPR027455">
    <property type="entry name" value="Sper_AcTfrase_N"/>
</dbReference>
<evidence type="ECO:0000259" key="1">
    <source>
        <dbReference type="PROSITE" id="PS51186"/>
    </source>
</evidence>
<dbReference type="STRING" id="180332.GCA_000797495_05546"/>